<evidence type="ECO:0000313" key="1">
    <source>
        <dbReference type="EMBL" id="KAJ9122603.1"/>
    </source>
</evidence>
<sequence length="151" mass="16112">MLCYIAPPEAGSDPAVYQSSKTAKLAEAVDNGDLPPADAVAQGDSETATTADSKTKPTISMGGVELEFDESQLSDGDFDTDDEEDDGPLLSLHPNFNCLLLVLRDPGVMKFVKYLSNAAAGSRYDVSAEYEVGQLEEQEEEEEGEGDEVNA</sequence>
<name>A0ACC2XEZ8_9TREE</name>
<keyword evidence="2" id="KW-1185">Reference proteome</keyword>
<organism evidence="1 2">
    <name type="scientific">Naganishia vaughanmartiniae</name>
    <dbReference type="NCBI Taxonomy" id="1424756"/>
    <lineage>
        <taxon>Eukaryota</taxon>
        <taxon>Fungi</taxon>
        <taxon>Dikarya</taxon>
        <taxon>Basidiomycota</taxon>
        <taxon>Agaricomycotina</taxon>
        <taxon>Tremellomycetes</taxon>
        <taxon>Filobasidiales</taxon>
        <taxon>Filobasidiaceae</taxon>
        <taxon>Naganishia</taxon>
    </lineage>
</organism>
<proteinExistence type="predicted"/>
<dbReference type="Proteomes" id="UP001243375">
    <property type="component" value="Unassembled WGS sequence"/>
</dbReference>
<protein>
    <submittedName>
        <fullName evidence="1">Uncharacterized protein</fullName>
    </submittedName>
</protein>
<comment type="caution">
    <text evidence="1">The sequence shown here is derived from an EMBL/GenBank/DDBJ whole genome shotgun (WGS) entry which is preliminary data.</text>
</comment>
<dbReference type="EMBL" id="JASBWU010000004">
    <property type="protein sequence ID" value="KAJ9122603.1"/>
    <property type="molecule type" value="Genomic_DNA"/>
</dbReference>
<evidence type="ECO:0000313" key="2">
    <source>
        <dbReference type="Proteomes" id="UP001243375"/>
    </source>
</evidence>
<accession>A0ACC2XEZ8</accession>
<reference evidence="1" key="1">
    <citation type="submission" date="2023-04" db="EMBL/GenBank/DDBJ databases">
        <title>Draft Genome sequencing of Naganishia species isolated from polar environments using Oxford Nanopore Technology.</title>
        <authorList>
            <person name="Leo P."/>
            <person name="Venkateswaran K."/>
        </authorList>
    </citation>
    <scope>NUCLEOTIDE SEQUENCE</scope>
    <source>
        <strain evidence="1">MNA-CCFEE 5425</strain>
    </source>
</reference>
<gene>
    <name evidence="1" type="ORF">QFC22_002032</name>
</gene>